<feature type="transmembrane region" description="Helical" evidence="1">
    <location>
        <begin position="97"/>
        <end position="118"/>
    </location>
</feature>
<dbReference type="NCBIfam" id="NF033919">
    <property type="entry name" value="PA2779_fam"/>
    <property type="match status" value="1"/>
</dbReference>
<dbReference type="Pfam" id="PF20332">
    <property type="entry name" value="DUF6627"/>
    <property type="match status" value="1"/>
</dbReference>
<dbReference type="AlphaFoldDB" id="A0A975B0D5"/>
<organism evidence="3 4">
    <name type="scientific">Sulfurimonas aquatica</name>
    <dbReference type="NCBI Taxonomy" id="2672570"/>
    <lineage>
        <taxon>Bacteria</taxon>
        <taxon>Pseudomonadati</taxon>
        <taxon>Campylobacterota</taxon>
        <taxon>Epsilonproteobacteria</taxon>
        <taxon>Campylobacterales</taxon>
        <taxon>Sulfurimonadaceae</taxon>
        <taxon>Sulfurimonas</taxon>
    </lineage>
</organism>
<dbReference type="InterPro" id="IPR046735">
    <property type="entry name" value="PA2779-like"/>
</dbReference>
<reference evidence="3" key="2">
    <citation type="submission" date="2021-04" db="EMBL/GenBank/DDBJ databases">
        <title>Isolation and characterization of a novel species of the genus Sulfurimonas.</title>
        <authorList>
            <person name="Fukui M."/>
        </authorList>
    </citation>
    <scope>NUCLEOTIDE SEQUENCE</scope>
    <source>
        <strain evidence="3">H1576</strain>
    </source>
</reference>
<name>A0A975B0D5_9BACT</name>
<proteinExistence type="predicted"/>
<evidence type="ECO:0000313" key="3">
    <source>
        <dbReference type="EMBL" id="QSZ41911.1"/>
    </source>
</evidence>
<keyword evidence="1" id="KW-1133">Transmembrane helix</keyword>
<dbReference type="EMBL" id="CP046072">
    <property type="protein sequence ID" value="QSZ41911.1"/>
    <property type="molecule type" value="Genomic_DNA"/>
</dbReference>
<feature type="chain" id="PRO_5036780575" evidence="2">
    <location>
        <begin position="19"/>
        <end position="131"/>
    </location>
</feature>
<keyword evidence="4" id="KW-1185">Reference proteome</keyword>
<gene>
    <name evidence="3" type="ORF">GJV85_07265</name>
</gene>
<evidence type="ECO:0000256" key="2">
    <source>
        <dbReference type="SAM" id="SignalP"/>
    </source>
</evidence>
<keyword evidence="1" id="KW-0472">Membrane</keyword>
<keyword evidence="2" id="KW-0732">Signal</keyword>
<evidence type="ECO:0000256" key="1">
    <source>
        <dbReference type="SAM" id="Phobius"/>
    </source>
</evidence>
<dbReference type="RefSeq" id="WP_207560729.1">
    <property type="nucleotide sequence ID" value="NZ_CP046072.1"/>
</dbReference>
<evidence type="ECO:0000313" key="4">
    <source>
        <dbReference type="Proteomes" id="UP000671852"/>
    </source>
</evidence>
<dbReference type="Proteomes" id="UP000671852">
    <property type="component" value="Chromosome"/>
</dbReference>
<feature type="signal peptide" evidence="2">
    <location>
        <begin position="1"/>
        <end position="18"/>
    </location>
</feature>
<reference evidence="3" key="1">
    <citation type="submission" date="2019-11" db="EMBL/GenBank/DDBJ databases">
        <authorList>
            <person name="Kojima H."/>
        </authorList>
    </citation>
    <scope>NUCLEOTIDE SEQUENCE</scope>
    <source>
        <strain evidence="3">H1576</strain>
    </source>
</reference>
<dbReference type="KEGG" id="saqt:GJV85_07265"/>
<accession>A0A975B0D5</accession>
<keyword evidence="1" id="KW-0812">Transmembrane</keyword>
<sequence length="131" mass="14009">MKISKLILSFILSISLFAGVLSAQMASTEAVVANTVSVSSKEKLAQIISREDVTKRFEELGVDPQMIEARVASMTNEEASKVAFQIDTLPAGADAGMSLVGAVVFIFIVLLVTDILGVTKVFNFTKPITNN</sequence>
<protein>
    <submittedName>
        <fullName evidence="3">PA2779 family protein</fullName>
    </submittedName>
</protein>